<name>A0ABT8KG16_9MICO</name>
<keyword evidence="2" id="KW-1185">Reference proteome</keyword>
<accession>A0ABT8KG16</accession>
<reference evidence="1" key="1">
    <citation type="submission" date="2023-06" db="EMBL/GenBank/DDBJ databases">
        <title>MT1 and MT2 Draft Genomes of Novel Species.</title>
        <authorList>
            <person name="Venkateswaran K."/>
        </authorList>
    </citation>
    <scope>NUCLEOTIDE SEQUENCE</scope>
    <source>
        <strain evidence="1">F6_8S_P_1B</strain>
    </source>
</reference>
<dbReference type="EMBL" id="JAROCF010000002">
    <property type="protein sequence ID" value="MDN4616400.1"/>
    <property type="molecule type" value="Genomic_DNA"/>
</dbReference>
<sequence>MGYSEGTSLKGLDVFNSTPQTVADLNRLRELIELVGNVREGTVAEMNALVAPQKYPGLMFFANDDGSGALYVCLSNLQWMMLSSARQSGQPTMNTPYTLGSGAGISNRFVKRDGEVRINAQIVKSAGVIGVGETVMTLPVGFRPYATMVTPACAITNGGNFGFITYQIQTNGAVTVQWLSSQGSSPTVAWLEHSFETV</sequence>
<comment type="caution">
    <text evidence="1">The sequence shown here is derived from an EMBL/GenBank/DDBJ whole genome shotgun (WGS) entry which is preliminary data.</text>
</comment>
<evidence type="ECO:0000313" key="1">
    <source>
        <dbReference type="EMBL" id="MDN4616400.1"/>
    </source>
</evidence>
<evidence type="ECO:0000313" key="2">
    <source>
        <dbReference type="Proteomes" id="UP001174208"/>
    </source>
</evidence>
<dbReference type="Proteomes" id="UP001174208">
    <property type="component" value="Unassembled WGS sequence"/>
</dbReference>
<gene>
    <name evidence="1" type="ORF">P5G50_18285</name>
</gene>
<protein>
    <submittedName>
        <fullName evidence="1">Uncharacterized protein</fullName>
    </submittedName>
</protein>
<proteinExistence type="predicted"/>
<organism evidence="1 2">
    <name type="scientific">Leifsonia williamsii</name>
    <dbReference type="NCBI Taxonomy" id="3035919"/>
    <lineage>
        <taxon>Bacteria</taxon>
        <taxon>Bacillati</taxon>
        <taxon>Actinomycetota</taxon>
        <taxon>Actinomycetes</taxon>
        <taxon>Micrococcales</taxon>
        <taxon>Microbacteriaceae</taxon>
        <taxon>Leifsonia</taxon>
    </lineage>
</organism>
<dbReference type="RefSeq" id="WP_301209579.1">
    <property type="nucleotide sequence ID" value="NZ_JAROCF010000002.1"/>
</dbReference>